<protein>
    <submittedName>
        <fullName evidence="2">Uncharacterized protein</fullName>
    </submittedName>
</protein>
<dbReference type="Proteomes" id="UP000248423">
    <property type="component" value="Unassembled WGS sequence"/>
</dbReference>
<reference evidence="2 3" key="1">
    <citation type="submission" date="2018-02" db="EMBL/GenBank/DDBJ databases">
        <title>The genomes of Aspergillus section Nigri reveals drivers in fungal speciation.</title>
        <authorList>
            <consortium name="DOE Joint Genome Institute"/>
            <person name="Vesth T.C."/>
            <person name="Nybo J."/>
            <person name="Theobald S."/>
            <person name="Brandl J."/>
            <person name="Frisvad J.C."/>
            <person name="Nielsen K.F."/>
            <person name="Lyhne E.K."/>
            <person name="Kogle M.E."/>
            <person name="Kuo A."/>
            <person name="Riley R."/>
            <person name="Clum A."/>
            <person name="Nolan M."/>
            <person name="Lipzen A."/>
            <person name="Salamov A."/>
            <person name="Henrissat B."/>
            <person name="Wiebenga A."/>
            <person name="De vries R.P."/>
            <person name="Grigoriev I.V."/>
            <person name="Mortensen U.H."/>
            <person name="Andersen M.R."/>
            <person name="Baker S.E."/>
        </authorList>
    </citation>
    <scope>NUCLEOTIDE SEQUENCE [LARGE SCALE GENOMIC DNA]</scope>
    <source>
        <strain evidence="2 3">CBS 121057</strain>
    </source>
</reference>
<evidence type="ECO:0000313" key="2">
    <source>
        <dbReference type="EMBL" id="PYI05949.1"/>
    </source>
</evidence>
<dbReference type="EMBL" id="KZ826354">
    <property type="protein sequence ID" value="PYI05949.1"/>
    <property type="molecule type" value="Genomic_DNA"/>
</dbReference>
<feature type="compositionally biased region" description="Basic and acidic residues" evidence="1">
    <location>
        <begin position="23"/>
        <end position="33"/>
    </location>
</feature>
<name>A0A319EVT9_ASPSB</name>
<keyword evidence="3" id="KW-1185">Reference proteome</keyword>
<gene>
    <name evidence="2" type="ORF">BO78DRAFT_139380</name>
</gene>
<feature type="compositionally biased region" description="Polar residues" evidence="1">
    <location>
        <begin position="64"/>
        <end position="78"/>
    </location>
</feature>
<evidence type="ECO:0000256" key="1">
    <source>
        <dbReference type="SAM" id="MobiDB-lite"/>
    </source>
</evidence>
<evidence type="ECO:0000313" key="3">
    <source>
        <dbReference type="Proteomes" id="UP000248423"/>
    </source>
</evidence>
<organism evidence="2 3">
    <name type="scientific">Aspergillus sclerotiicarbonarius (strain CBS 121057 / IBT 28362)</name>
    <dbReference type="NCBI Taxonomy" id="1448318"/>
    <lineage>
        <taxon>Eukaryota</taxon>
        <taxon>Fungi</taxon>
        <taxon>Dikarya</taxon>
        <taxon>Ascomycota</taxon>
        <taxon>Pezizomycotina</taxon>
        <taxon>Eurotiomycetes</taxon>
        <taxon>Eurotiomycetidae</taxon>
        <taxon>Eurotiales</taxon>
        <taxon>Aspergillaceae</taxon>
        <taxon>Aspergillus</taxon>
        <taxon>Aspergillus subgen. Circumdati</taxon>
    </lineage>
</organism>
<feature type="region of interest" description="Disordered" evidence="1">
    <location>
        <begin position="1"/>
        <end position="119"/>
    </location>
</feature>
<proteinExistence type="predicted"/>
<accession>A0A319EVT9</accession>
<dbReference type="AlphaFoldDB" id="A0A319EVT9"/>
<feature type="compositionally biased region" description="Pro residues" evidence="1">
    <location>
        <begin position="52"/>
        <end position="62"/>
    </location>
</feature>
<dbReference type="VEuPathDB" id="FungiDB:BO78DRAFT_139380"/>
<sequence>MTSRIHGEGDEPDAGAESPGTEQRNDPSADRHWAARNPQKTRAGKEQLPVRVPGPVPSPTNPPQSLDSGSPFTPWTSHSDPGPDGIPPRSPPQTSDVLSFPENRRPPMRCRASSAMINT</sequence>